<organism evidence="2 3">
    <name type="scientific">Gossypium stocksii</name>
    <dbReference type="NCBI Taxonomy" id="47602"/>
    <lineage>
        <taxon>Eukaryota</taxon>
        <taxon>Viridiplantae</taxon>
        <taxon>Streptophyta</taxon>
        <taxon>Embryophyta</taxon>
        <taxon>Tracheophyta</taxon>
        <taxon>Spermatophyta</taxon>
        <taxon>Magnoliopsida</taxon>
        <taxon>eudicotyledons</taxon>
        <taxon>Gunneridae</taxon>
        <taxon>Pentapetalae</taxon>
        <taxon>rosids</taxon>
        <taxon>malvids</taxon>
        <taxon>Malvales</taxon>
        <taxon>Malvaceae</taxon>
        <taxon>Malvoideae</taxon>
        <taxon>Gossypium</taxon>
    </lineage>
</organism>
<feature type="compositionally biased region" description="Low complexity" evidence="1">
    <location>
        <begin position="50"/>
        <end position="60"/>
    </location>
</feature>
<dbReference type="EMBL" id="JAIQCV010000003">
    <property type="protein sequence ID" value="KAH1113494.1"/>
    <property type="molecule type" value="Genomic_DNA"/>
</dbReference>
<evidence type="ECO:0000313" key="3">
    <source>
        <dbReference type="Proteomes" id="UP000828251"/>
    </source>
</evidence>
<dbReference type="Proteomes" id="UP000828251">
    <property type="component" value="Unassembled WGS sequence"/>
</dbReference>
<keyword evidence="3" id="KW-1185">Reference proteome</keyword>
<sequence length="175" mass="18238">MNMNSCHLPIDSSLIHIYSSASPFQGFFTFKATIFSSSSPKTSFIKSLSQSSNSTSLSPSKSDEIAPKSSHSVTPKISSSSYSPSLSKSGNPKSKKGFIPDVESPEVVSSPPSLTINDEVSDAPFSSPKSAGDVADSDCLKSTNNSPAPTPSNAIVIKVTTLIVSVVTVVGFCLL</sequence>
<feature type="compositionally biased region" description="Low complexity" evidence="1">
    <location>
        <begin position="78"/>
        <end position="89"/>
    </location>
</feature>
<comment type="caution">
    <text evidence="2">The sequence shown here is derived from an EMBL/GenBank/DDBJ whole genome shotgun (WGS) entry which is preliminary data.</text>
</comment>
<dbReference type="AlphaFoldDB" id="A0A9D3W5E3"/>
<reference evidence="2 3" key="1">
    <citation type="journal article" date="2021" name="Plant Biotechnol. J.">
        <title>Multi-omics assisted identification of the key and species-specific regulatory components of drought-tolerant mechanisms in Gossypium stocksii.</title>
        <authorList>
            <person name="Yu D."/>
            <person name="Ke L."/>
            <person name="Zhang D."/>
            <person name="Wu Y."/>
            <person name="Sun Y."/>
            <person name="Mei J."/>
            <person name="Sun J."/>
            <person name="Sun Y."/>
        </authorList>
    </citation>
    <scope>NUCLEOTIDE SEQUENCE [LARGE SCALE GENOMIC DNA]</scope>
    <source>
        <strain evidence="3">cv. E1</strain>
        <tissue evidence="2">Leaf</tissue>
    </source>
</reference>
<evidence type="ECO:0000256" key="1">
    <source>
        <dbReference type="SAM" id="MobiDB-lite"/>
    </source>
</evidence>
<name>A0A9D3W5E3_9ROSI</name>
<accession>A0A9D3W5E3</accession>
<feature type="compositionally biased region" description="Polar residues" evidence="1">
    <location>
        <begin position="140"/>
        <end position="150"/>
    </location>
</feature>
<evidence type="ECO:0000313" key="2">
    <source>
        <dbReference type="EMBL" id="KAH1113494.1"/>
    </source>
</evidence>
<protein>
    <submittedName>
        <fullName evidence="2">Uncharacterized protein</fullName>
    </submittedName>
</protein>
<proteinExistence type="predicted"/>
<feature type="region of interest" description="Disordered" evidence="1">
    <location>
        <begin position="50"/>
        <end position="150"/>
    </location>
</feature>
<gene>
    <name evidence="2" type="ORF">J1N35_006872</name>
</gene>